<protein>
    <recommendedName>
        <fullName evidence="3">Phage tail protein</fullName>
    </recommendedName>
</protein>
<dbReference type="Proteomes" id="UP000442990">
    <property type="component" value="Unassembled WGS sequence"/>
</dbReference>
<dbReference type="AlphaFoldDB" id="A0A7J5D3D3"/>
<accession>A0A7J5D3D3</accession>
<sequence length="104" mass="11746">MQNFAFSMNGRFVENLQGVVGLDEGAHQLRIMRHANAPHSGIDSWLASQNDPREPRPYSIGINLLDYMGWTVKKYEFTSPVITKVETGGNTQTLTITYDRMIIS</sequence>
<comment type="caution">
    <text evidence="1">The sequence shown here is derived from an EMBL/GenBank/DDBJ whole genome shotgun (WGS) entry which is preliminary data.</text>
</comment>
<reference evidence="1 2" key="1">
    <citation type="submission" date="2019-09" db="EMBL/GenBank/DDBJ databases">
        <title>Isolation and identification of active actinomycetes.</title>
        <authorList>
            <person name="Yu Z."/>
            <person name="Han C."/>
            <person name="Yu B."/>
        </authorList>
    </citation>
    <scope>NUCLEOTIDE SEQUENCE [LARGE SCALE GENOMIC DNA]</scope>
    <source>
        <strain evidence="1 2">NEAU-H2</strain>
    </source>
</reference>
<proteinExistence type="predicted"/>
<evidence type="ECO:0000313" key="1">
    <source>
        <dbReference type="EMBL" id="KAB1978512.1"/>
    </source>
</evidence>
<dbReference type="RefSeq" id="WP_151474232.1">
    <property type="nucleotide sequence ID" value="NZ_WBKG01000052.1"/>
</dbReference>
<organism evidence="1 2">
    <name type="scientific">Streptomyces triticiradicis</name>
    <dbReference type="NCBI Taxonomy" id="2651189"/>
    <lineage>
        <taxon>Bacteria</taxon>
        <taxon>Bacillati</taxon>
        <taxon>Actinomycetota</taxon>
        <taxon>Actinomycetes</taxon>
        <taxon>Kitasatosporales</taxon>
        <taxon>Streptomycetaceae</taxon>
        <taxon>Streptomyces</taxon>
    </lineage>
</organism>
<evidence type="ECO:0008006" key="3">
    <source>
        <dbReference type="Google" id="ProtNLM"/>
    </source>
</evidence>
<dbReference type="EMBL" id="WBKG01000052">
    <property type="protein sequence ID" value="KAB1978512.1"/>
    <property type="molecule type" value="Genomic_DNA"/>
</dbReference>
<gene>
    <name evidence="1" type="ORF">F8144_39405</name>
</gene>
<evidence type="ECO:0000313" key="2">
    <source>
        <dbReference type="Proteomes" id="UP000442990"/>
    </source>
</evidence>
<keyword evidence="2" id="KW-1185">Reference proteome</keyword>
<name>A0A7J5D3D3_9ACTN</name>